<dbReference type="InterPro" id="IPR008929">
    <property type="entry name" value="Chondroitin_lyas"/>
</dbReference>
<dbReference type="GO" id="GO:0042597">
    <property type="term" value="C:periplasmic space"/>
    <property type="evidence" value="ECO:0007669"/>
    <property type="project" value="UniProtKB-SubCell"/>
</dbReference>
<dbReference type="PANTHER" id="PTHR39210:SF1">
    <property type="entry name" value="HEPARIN-SULFATE LYASE"/>
    <property type="match status" value="1"/>
</dbReference>
<dbReference type="EMBL" id="VANR01000006">
    <property type="protein sequence ID" value="TMM29145.1"/>
    <property type="molecule type" value="Genomic_DNA"/>
</dbReference>
<dbReference type="SUPFAM" id="SSF48230">
    <property type="entry name" value="Chondroitin AC/alginate lyase"/>
    <property type="match status" value="1"/>
</dbReference>
<proteinExistence type="predicted"/>
<dbReference type="InterPro" id="IPR012480">
    <property type="entry name" value="Hepar_II_III_C"/>
</dbReference>
<feature type="domain" description="Heparin-sulfate lyase N-terminal" evidence="6">
    <location>
        <begin position="160"/>
        <end position="284"/>
    </location>
</feature>
<keyword evidence="3" id="KW-0574">Periplasm</keyword>
<feature type="domain" description="Heparinase II/III-like C-terminal" evidence="5">
    <location>
        <begin position="309"/>
        <end position="507"/>
    </location>
</feature>
<evidence type="ECO:0000256" key="3">
    <source>
        <dbReference type="ARBA" id="ARBA00022764"/>
    </source>
</evidence>
<comment type="caution">
    <text evidence="7">The sequence shown here is derived from an EMBL/GenBank/DDBJ whole genome shotgun (WGS) entry which is preliminary data.</text>
</comment>
<dbReference type="InterPro" id="IPR031680">
    <property type="entry name" value="Hepar_II_III_N"/>
</dbReference>
<dbReference type="Proteomes" id="UP000307140">
    <property type="component" value="Unassembled WGS sequence"/>
</dbReference>
<dbReference type="Pfam" id="PF07940">
    <property type="entry name" value="Hepar_II_III_C"/>
    <property type="match status" value="1"/>
</dbReference>
<dbReference type="Gene3D" id="1.50.10.100">
    <property type="entry name" value="Chondroitin AC/alginate lyase"/>
    <property type="match status" value="1"/>
</dbReference>
<dbReference type="OrthoDB" id="7335480at2"/>
<accession>A0A5S3N1K6</accession>
<gene>
    <name evidence="7" type="ORF">FDT66_12210</name>
</gene>
<sequence length="527" mass="61685">MGGSKISTLYNTIKYLKPIQIYYRLYYFIRNRFFKKKYNKKLENNELSLVWEDFLLTPNSYLGENEFFFLNITKKFGESIDWNYSEFGKLWTFNLNYFDFLNQKEIKTEEGLRLIKDYLKNDQYLKDGKAAYPISLRGINWIKFLSNRKILNHEINQGLYNHYQILLNNIEYHLLGNHLLENGFSLLFGAYYFKDDTLYKPAFKILKSELKEQTLKDGGHFELSPMYHQTMLFRVLDCIKLIRLNNWKQDNLLQFLESIACRMLSWIKEVTFKNGDIPMVNDSAFDIAPSTKELVLYGEELNLIIENVKLLDSGYRMFKKNNFELFVDVGNVGASYQPAHVHSDTFNFVLYVNQNPIFIDTGLSTYEKNELRQLERSTAAHNTVQIEDIEQTQVWGGFRVAKRAEVTSLKENKNSIKATHNGYKALNLTHSRKFTVSENNINIEDVITSEKPFKKVAHFHLHPAISNVTIRKSKVLLGDYNIEVFFEGKNISIEKGNYRFAKGFNKASTAIKLKVLFESSLSTKIQL</sequence>
<comment type="subcellular location">
    <subcellularLocation>
        <location evidence="1">Periplasm</location>
    </subcellularLocation>
</comment>
<name>A0A5S3N1K6_9FLAO</name>
<keyword evidence="4" id="KW-0456">Lyase</keyword>
<reference evidence="7 8" key="1">
    <citation type="submission" date="2019-05" db="EMBL/GenBank/DDBJ databases">
        <title>Polaribacter aestuariivivens sp. nov., isolated from a tidal flat.</title>
        <authorList>
            <person name="Yoon J.-H."/>
        </authorList>
    </citation>
    <scope>NUCLEOTIDE SEQUENCE [LARGE SCALE GENOMIC DNA]</scope>
    <source>
        <strain evidence="7 8">DBTF-3</strain>
    </source>
</reference>
<evidence type="ECO:0000256" key="2">
    <source>
        <dbReference type="ARBA" id="ARBA00022729"/>
    </source>
</evidence>
<evidence type="ECO:0000259" key="6">
    <source>
        <dbReference type="Pfam" id="PF16889"/>
    </source>
</evidence>
<dbReference type="AlphaFoldDB" id="A0A5S3N1K6"/>
<dbReference type="RefSeq" id="WP_138536938.1">
    <property type="nucleotide sequence ID" value="NZ_VANR01000006.1"/>
</dbReference>
<dbReference type="Pfam" id="PF16889">
    <property type="entry name" value="Hepar_II_III_N"/>
    <property type="match status" value="1"/>
</dbReference>
<dbReference type="PANTHER" id="PTHR39210">
    <property type="entry name" value="HEPARIN-SULFATE LYASE"/>
    <property type="match status" value="1"/>
</dbReference>
<evidence type="ECO:0000256" key="4">
    <source>
        <dbReference type="ARBA" id="ARBA00023239"/>
    </source>
</evidence>
<keyword evidence="2" id="KW-0732">Signal</keyword>
<evidence type="ECO:0000256" key="1">
    <source>
        <dbReference type="ARBA" id="ARBA00004418"/>
    </source>
</evidence>
<keyword evidence="8" id="KW-1185">Reference proteome</keyword>
<protein>
    <submittedName>
        <fullName evidence="7">Uncharacterized protein</fullName>
    </submittedName>
</protein>
<evidence type="ECO:0000313" key="8">
    <source>
        <dbReference type="Proteomes" id="UP000307140"/>
    </source>
</evidence>
<evidence type="ECO:0000313" key="7">
    <source>
        <dbReference type="EMBL" id="TMM29145.1"/>
    </source>
</evidence>
<organism evidence="7 8">
    <name type="scientific">Polaribacter aestuariivivens</name>
    <dbReference type="NCBI Taxonomy" id="2304626"/>
    <lineage>
        <taxon>Bacteria</taxon>
        <taxon>Pseudomonadati</taxon>
        <taxon>Bacteroidota</taxon>
        <taxon>Flavobacteriia</taxon>
        <taxon>Flavobacteriales</taxon>
        <taxon>Flavobacteriaceae</taxon>
    </lineage>
</organism>
<dbReference type="Gene3D" id="2.70.98.70">
    <property type="match status" value="1"/>
</dbReference>
<evidence type="ECO:0000259" key="5">
    <source>
        <dbReference type="Pfam" id="PF07940"/>
    </source>
</evidence>
<dbReference type="GO" id="GO:0016829">
    <property type="term" value="F:lyase activity"/>
    <property type="evidence" value="ECO:0007669"/>
    <property type="project" value="UniProtKB-KW"/>
</dbReference>